<gene>
    <name evidence="8" type="ORF">A5889_000321</name>
    <name evidence="9" type="ORF">A5889_002914</name>
</gene>
<dbReference type="PANTHER" id="PTHR35795">
    <property type="entry name" value="SLR1885 PROTEIN"/>
    <property type="match status" value="1"/>
</dbReference>
<accession>A0A200JC89</accession>
<dbReference type="AlphaFoldDB" id="A0A200JC89"/>
<dbReference type="NCBIfam" id="TIGR00277">
    <property type="entry name" value="HDIG"/>
    <property type="match status" value="1"/>
</dbReference>
<evidence type="ECO:0000259" key="7">
    <source>
        <dbReference type="Pfam" id="PF01966"/>
    </source>
</evidence>
<evidence type="ECO:0000256" key="3">
    <source>
        <dbReference type="ARBA" id="ARBA00022741"/>
    </source>
</evidence>
<organism evidence="8">
    <name type="scientific">Candidatus Enterococcus dunnyi</name>
    <dbReference type="NCBI Taxonomy" id="1834192"/>
    <lineage>
        <taxon>Bacteria</taxon>
        <taxon>Bacillati</taxon>
        <taxon>Bacillota</taxon>
        <taxon>Bacilli</taxon>
        <taxon>Lactobacillales</taxon>
        <taxon>Enterococcaceae</taxon>
        <taxon>Enterococcus</taxon>
    </lineage>
</organism>
<feature type="domain" description="HD" evidence="7">
    <location>
        <begin position="25"/>
        <end position="137"/>
    </location>
</feature>
<dbReference type="PANTHER" id="PTHR35795:SF1">
    <property type="entry name" value="BIS(5'-NUCLEOSYL)-TETRAPHOSPHATASE, SYMMETRICAL"/>
    <property type="match status" value="1"/>
</dbReference>
<dbReference type="InterPro" id="IPR005249">
    <property type="entry name" value="YqeK"/>
</dbReference>
<reference evidence="9" key="2">
    <citation type="submission" date="2017-05" db="EMBL/GenBank/DDBJ databases">
        <authorList>
            <consortium name="The Broad Institute Genomics Platform"/>
            <consortium name="The Broad Institute Genomic Center for Infectious Diseases"/>
            <person name="Earl A."/>
            <person name="Manson A."/>
            <person name="Schwartman J."/>
            <person name="Gilmore M."/>
            <person name="Abouelleil A."/>
            <person name="Cao P."/>
            <person name="Chapman S."/>
            <person name="Cusick C."/>
            <person name="Shea T."/>
            <person name="Young S."/>
            <person name="Neafsey D."/>
            <person name="Nusbaum C."/>
            <person name="Birren B."/>
        </authorList>
    </citation>
    <scope>NUCLEOTIDE SEQUENCE</scope>
    <source>
        <strain evidence="9">9D6_DIV0238</strain>
    </source>
</reference>
<evidence type="ECO:0000313" key="10">
    <source>
        <dbReference type="Proteomes" id="UP000196151"/>
    </source>
</evidence>
<dbReference type="InterPro" id="IPR006674">
    <property type="entry name" value="HD_domain"/>
</dbReference>
<dbReference type="GO" id="GO:0046872">
    <property type="term" value="F:metal ion binding"/>
    <property type="evidence" value="ECO:0007669"/>
    <property type="project" value="UniProtKB-KW"/>
</dbReference>
<dbReference type="OrthoDB" id="5295945at2"/>
<keyword evidence="4" id="KW-0378">Hydrolase</keyword>
<dbReference type="RefSeq" id="WP_087639522.1">
    <property type="nucleotide sequence ID" value="NZ_CP147246.1"/>
</dbReference>
<name>A0A200JC89_9ENTE</name>
<reference evidence="9" key="3">
    <citation type="submission" date="2024-03" db="EMBL/GenBank/DDBJ databases">
        <title>The Genome Sequence of Enterococcus sp. DIV0238c.</title>
        <authorList>
            <consortium name="The Broad Institute Genomics Platform"/>
            <consortium name="The Broad Institute Microbial Omics Core"/>
            <consortium name="The Broad Institute Genomic Center for Infectious Diseases"/>
            <person name="Earl A."/>
            <person name="Manson A."/>
            <person name="Gilmore M."/>
            <person name="Schwartman J."/>
            <person name="Shea T."/>
            <person name="Abouelleil A."/>
            <person name="Cao P."/>
            <person name="Chapman S."/>
            <person name="Cusick C."/>
            <person name="Young S."/>
            <person name="Neafsey D."/>
            <person name="Nusbaum C."/>
            <person name="Birren B."/>
        </authorList>
    </citation>
    <scope>NUCLEOTIDE SEQUENCE</scope>
    <source>
        <strain evidence="9">9D6_DIV0238</strain>
    </source>
</reference>
<dbReference type="EMBL" id="NIBQ01000001">
    <property type="protein sequence ID" value="OUZ34846.1"/>
    <property type="molecule type" value="Genomic_DNA"/>
</dbReference>
<dbReference type="GO" id="GO:0000166">
    <property type="term" value="F:nucleotide binding"/>
    <property type="evidence" value="ECO:0007669"/>
    <property type="project" value="UniProtKB-KW"/>
</dbReference>
<evidence type="ECO:0000313" key="8">
    <source>
        <dbReference type="EMBL" id="OUZ34846.1"/>
    </source>
</evidence>
<dbReference type="SUPFAM" id="SSF109604">
    <property type="entry name" value="HD-domain/PDEase-like"/>
    <property type="match status" value="1"/>
</dbReference>
<evidence type="ECO:0000256" key="6">
    <source>
        <dbReference type="ARBA" id="ARBA00049417"/>
    </source>
</evidence>
<keyword evidence="2" id="KW-0479">Metal-binding</keyword>
<dbReference type="Pfam" id="PF01966">
    <property type="entry name" value="HD"/>
    <property type="match status" value="1"/>
</dbReference>
<evidence type="ECO:0000313" key="9">
    <source>
        <dbReference type="EMBL" id="WYJ95366.1"/>
    </source>
</evidence>
<proteinExistence type="predicted"/>
<dbReference type="InterPro" id="IPR003607">
    <property type="entry name" value="HD/PDEase_dom"/>
</dbReference>
<dbReference type="GO" id="GO:0008803">
    <property type="term" value="F:bis(5'-nucleosyl)-tetraphosphatase (symmetrical) activity"/>
    <property type="evidence" value="ECO:0007669"/>
    <property type="project" value="UniProtKB-EC"/>
</dbReference>
<dbReference type="Gene3D" id="1.10.3210.10">
    <property type="entry name" value="Hypothetical protein af1432"/>
    <property type="match status" value="1"/>
</dbReference>
<reference evidence="8" key="1">
    <citation type="submission" date="2017-05" db="EMBL/GenBank/DDBJ databases">
        <title>The Genome Sequence of Enterococcus sp. 9D6_DIV0238.</title>
        <authorList>
            <consortium name="The Broad Institute Genomics Platform"/>
            <consortium name="The Broad Institute Genomic Center for Infectious Diseases"/>
            <person name="Earl A."/>
            <person name="Manson A."/>
            <person name="Schwartman J."/>
            <person name="Gilmore M."/>
            <person name="Abouelleil A."/>
            <person name="Cao P."/>
            <person name="Chapman S."/>
            <person name="Cusick C."/>
            <person name="Shea T."/>
            <person name="Young S."/>
            <person name="Neafsey D."/>
            <person name="Nusbaum C."/>
            <person name="Birren B."/>
        </authorList>
    </citation>
    <scope>NUCLEOTIDE SEQUENCE [LARGE SCALE GENOMIC DNA]</scope>
    <source>
        <strain evidence="8">9D6_DIV0238</strain>
    </source>
</reference>
<protein>
    <recommendedName>
        <fullName evidence="1">bis(5'-nucleosyl)-tetraphosphatase (symmetrical)</fullName>
        <ecNumber evidence="1">3.6.1.41</ecNumber>
    </recommendedName>
</protein>
<dbReference type="NCBIfam" id="TIGR00488">
    <property type="entry name" value="bis(5'-nucleosyl)-tetraphosphatase (symmetrical) YqeK"/>
    <property type="match status" value="1"/>
</dbReference>
<keyword evidence="3" id="KW-0547">Nucleotide-binding</keyword>
<evidence type="ECO:0000256" key="5">
    <source>
        <dbReference type="ARBA" id="ARBA00023004"/>
    </source>
</evidence>
<dbReference type="Proteomes" id="UP000196151">
    <property type="component" value="Chromosome"/>
</dbReference>
<evidence type="ECO:0000256" key="4">
    <source>
        <dbReference type="ARBA" id="ARBA00022801"/>
    </source>
</evidence>
<dbReference type="EC" id="3.6.1.41" evidence="1"/>
<evidence type="ECO:0000256" key="2">
    <source>
        <dbReference type="ARBA" id="ARBA00022723"/>
    </source>
</evidence>
<evidence type="ECO:0000256" key="1">
    <source>
        <dbReference type="ARBA" id="ARBA00012506"/>
    </source>
</evidence>
<comment type="catalytic activity">
    <reaction evidence="6">
        <text>P(1),P(4)-bis(5'-adenosyl) tetraphosphate + H2O = 2 ADP + 2 H(+)</text>
        <dbReference type="Rhea" id="RHEA:24252"/>
        <dbReference type="ChEBI" id="CHEBI:15377"/>
        <dbReference type="ChEBI" id="CHEBI:15378"/>
        <dbReference type="ChEBI" id="CHEBI:58141"/>
        <dbReference type="ChEBI" id="CHEBI:456216"/>
        <dbReference type="EC" id="3.6.1.41"/>
    </reaction>
</comment>
<dbReference type="CDD" id="cd00077">
    <property type="entry name" value="HDc"/>
    <property type="match status" value="1"/>
</dbReference>
<keyword evidence="10" id="KW-1185">Reference proteome</keyword>
<dbReference type="InterPro" id="IPR006675">
    <property type="entry name" value="HDIG_dom"/>
</dbReference>
<dbReference type="InterPro" id="IPR051094">
    <property type="entry name" value="Diverse_Catalytic_Enzymes"/>
</dbReference>
<keyword evidence="5" id="KW-0408">Iron</keyword>
<dbReference type="EMBL" id="CP147246">
    <property type="protein sequence ID" value="WYJ95366.1"/>
    <property type="molecule type" value="Genomic_DNA"/>
</dbReference>
<sequence>MKSIELLDLQIEIKDFLHSNNKIETYHHCITVGEYAYNLAKKSLADPNKAKIAGFLHDISAIYPNDQRVDVAKKLEIPLCKEEIKFPMIIHQKISRQTALDIFKITDPEILSAIECHTTLKGGYSDLDLVVFVADKIKWDQTGEPPYFSGLMDALNQSLEHAAYYYIEYLLNNDIKVVHPWLMDAYKELRNKLQIDL</sequence>